<gene>
    <name evidence="1" type="ORF">HNY73_006953</name>
</gene>
<organism evidence="1 2">
    <name type="scientific">Argiope bruennichi</name>
    <name type="common">Wasp spider</name>
    <name type="synonym">Aranea bruennichi</name>
    <dbReference type="NCBI Taxonomy" id="94029"/>
    <lineage>
        <taxon>Eukaryota</taxon>
        <taxon>Metazoa</taxon>
        <taxon>Ecdysozoa</taxon>
        <taxon>Arthropoda</taxon>
        <taxon>Chelicerata</taxon>
        <taxon>Arachnida</taxon>
        <taxon>Araneae</taxon>
        <taxon>Araneomorphae</taxon>
        <taxon>Entelegynae</taxon>
        <taxon>Araneoidea</taxon>
        <taxon>Araneidae</taxon>
        <taxon>Argiope</taxon>
    </lineage>
</organism>
<dbReference type="AlphaFoldDB" id="A0A8T0FHJ8"/>
<accession>A0A8T0FHJ8</accession>
<evidence type="ECO:0000313" key="2">
    <source>
        <dbReference type="Proteomes" id="UP000807504"/>
    </source>
</evidence>
<sequence>MHKVEPLSTSLTPAFKSKLGNVWNRTGRSGQCVGVWLTVGRSGQCVGVWLTVGRSGQCVGVWLTVGRSGQCVGVWLTVGRSGQCVGVWLTVGRSGQCVRSVVDCWSERAVCGMWLTVGGTGGVEGVDCWSERAVCGSVVDCWSERAVCGSVVDCWSERAVCGSVVDCWSERAVCGVWLTVGRSRAVCGSVVDCWSERAVCGDRDCRSECVVKIEDRIKNPTISWIKMFSYGYHQQTRRSNTRSRSITRRFPVQLKRHYPSINEATTFPLPKSIFHQHELSWIKKFPYGWQDSMAV</sequence>
<dbReference type="EMBL" id="JABXBU010000012">
    <property type="protein sequence ID" value="KAF8788969.1"/>
    <property type="molecule type" value="Genomic_DNA"/>
</dbReference>
<name>A0A8T0FHJ8_ARGBR</name>
<reference evidence="1" key="1">
    <citation type="journal article" date="2020" name="bioRxiv">
        <title>Chromosome-level reference genome of the European wasp spider Argiope bruennichi: a resource for studies on range expansion and evolutionary adaptation.</title>
        <authorList>
            <person name="Sheffer M.M."/>
            <person name="Hoppe A."/>
            <person name="Krehenwinkel H."/>
            <person name="Uhl G."/>
            <person name="Kuss A.W."/>
            <person name="Jensen L."/>
            <person name="Jensen C."/>
            <person name="Gillespie R.G."/>
            <person name="Hoff K.J."/>
            <person name="Prost S."/>
        </authorList>
    </citation>
    <scope>NUCLEOTIDE SEQUENCE</scope>
</reference>
<comment type="caution">
    <text evidence="1">The sequence shown here is derived from an EMBL/GenBank/DDBJ whole genome shotgun (WGS) entry which is preliminary data.</text>
</comment>
<evidence type="ECO:0000313" key="1">
    <source>
        <dbReference type="EMBL" id="KAF8788969.1"/>
    </source>
</evidence>
<proteinExistence type="predicted"/>
<keyword evidence="2" id="KW-1185">Reference proteome</keyword>
<reference evidence="1" key="2">
    <citation type="submission" date="2020-06" db="EMBL/GenBank/DDBJ databases">
        <authorList>
            <person name="Sheffer M."/>
        </authorList>
    </citation>
    <scope>NUCLEOTIDE SEQUENCE</scope>
</reference>
<protein>
    <submittedName>
        <fullName evidence="1">Uncharacterized protein</fullName>
    </submittedName>
</protein>
<dbReference type="Proteomes" id="UP000807504">
    <property type="component" value="Unassembled WGS sequence"/>
</dbReference>